<dbReference type="Proteomes" id="UP000186221">
    <property type="component" value="Unassembled WGS sequence"/>
</dbReference>
<feature type="transmembrane region" description="Helical" evidence="1">
    <location>
        <begin position="76"/>
        <end position="97"/>
    </location>
</feature>
<gene>
    <name evidence="2" type="ORF">SAMN05421580_10684</name>
</gene>
<reference evidence="3" key="1">
    <citation type="submission" date="2017-01" db="EMBL/GenBank/DDBJ databases">
        <authorList>
            <person name="Varghese N."/>
            <person name="Submissions S."/>
        </authorList>
    </citation>
    <scope>NUCLEOTIDE SEQUENCE [LARGE SCALE GENOMIC DNA]</scope>
    <source>
        <strain evidence="3">DSM 19945</strain>
    </source>
</reference>
<feature type="transmembrane region" description="Helical" evidence="1">
    <location>
        <begin position="7"/>
        <end position="29"/>
    </location>
</feature>
<feature type="transmembrane region" description="Helical" evidence="1">
    <location>
        <begin position="49"/>
        <end position="69"/>
    </location>
</feature>
<evidence type="ECO:0000313" key="3">
    <source>
        <dbReference type="Proteomes" id="UP000186221"/>
    </source>
</evidence>
<name>A0A1N7MPM7_9RHOB</name>
<keyword evidence="1" id="KW-0472">Membrane</keyword>
<evidence type="ECO:0000256" key="1">
    <source>
        <dbReference type="SAM" id="Phobius"/>
    </source>
</evidence>
<keyword evidence="3" id="KW-1185">Reference proteome</keyword>
<feature type="transmembrane region" description="Helical" evidence="1">
    <location>
        <begin position="103"/>
        <end position="128"/>
    </location>
</feature>
<dbReference type="RefSeq" id="WP_076484883.1">
    <property type="nucleotide sequence ID" value="NZ_FTOG01000006.1"/>
</dbReference>
<evidence type="ECO:0000313" key="2">
    <source>
        <dbReference type="EMBL" id="SIS87829.1"/>
    </source>
</evidence>
<accession>A0A1N7MPM7</accession>
<protein>
    <submittedName>
        <fullName evidence="2">Uncharacterized protein</fullName>
    </submittedName>
</protein>
<keyword evidence="1" id="KW-1133">Transmembrane helix</keyword>
<dbReference type="AlphaFoldDB" id="A0A1N7MPM7"/>
<dbReference type="EMBL" id="FTOG01000006">
    <property type="protein sequence ID" value="SIS87829.1"/>
    <property type="molecule type" value="Genomic_DNA"/>
</dbReference>
<dbReference type="OrthoDB" id="7688432at2"/>
<keyword evidence="1" id="KW-0812">Transmembrane</keyword>
<proteinExistence type="predicted"/>
<dbReference type="PROSITE" id="PS51257">
    <property type="entry name" value="PROKAR_LIPOPROTEIN"/>
    <property type="match status" value="1"/>
</dbReference>
<organism evidence="2 3">
    <name type="scientific">Rhodobacter aestuarii</name>
    <dbReference type="NCBI Taxonomy" id="453582"/>
    <lineage>
        <taxon>Bacteria</taxon>
        <taxon>Pseudomonadati</taxon>
        <taxon>Pseudomonadota</taxon>
        <taxon>Alphaproteobacteria</taxon>
        <taxon>Rhodobacterales</taxon>
        <taxon>Rhodobacter group</taxon>
        <taxon>Rhodobacter</taxon>
    </lineage>
</organism>
<sequence>MSLKSSLTPIVAGWVWISACEFGINSYWLQGEWEDYFGALGVDYPGEPMQLLVWAGWALLYALCLRMLLVRFGGLFAGLISWFMVFGLMFVALGNINLMTQDFLTLIVPATLAEAVSAALVMNVFVALNRSRARARAKAKEQAKAAKKAGTPVAA</sequence>